<evidence type="ECO:0000256" key="1">
    <source>
        <dbReference type="ARBA" id="ARBA00004459"/>
    </source>
</evidence>
<dbReference type="GO" id="GO:0009279">
    <property type="term" value="C:cell outer membrane"/>
    <property type="evidence" value="ECO:0007669"/>
    <property type="project" value="UniProtKB-SubCell"/>
</dbReference>
<dbReference type="Proteomes" id="UP000675920">
    <property type="component" value="Unplaced"/>
</dbReference>
<dbReference type="PANTHER" id="PTHR35603">
    <property type="match status" value="1"/>
</dbReference>
<evidence type="ECO:0000256" key="2">
    <source>
        <dbReference type="ARBA" id="ARBA00022729"/>
    </source>
</evidence>
<dbReference type="RefSeq" id="WP_051378212.1">
    <property type="nucleotide sequence ID" value="NZ_AXWS01000007.1"/>
</dbReference>
<reference evidence="7" key="3">
    <citation type="submission" date="2025-08" db="UniProtKB">
        <authorList>
            <consortium name="RefSeq"/>
        </authorList>
    </citation>
    <scope>IDENTIFICATION</scope>
</reference>
<organism evidence="6 7">
    <name type="scientific">Derxia gummosa DSM 723</name>
    <dbReference type="NCBI Taxonomy" id="1121388"/>
    <lineage>
        <taxon>Bacteria</taxon>
        <taxon>Pseudomonadati</taxon>
        <taxon>Pseudomonadota</taxon>
        <taxon>Betaproteobacteria</taxon>
        <taxon>Burkholderiales</taxon>
        <taxon>Alcaligenaceae</taxon>
        <taxon>Derxia</taxon>
    </lineage>
</organism>
<evidence type="ECO:0000256" key="3">
    <source>
        <dbReference type="ARBA" id="ARBA00023136"/>
    </source>
</evidence>
<proteinExistence type="predicted"/>
<dbReference type="PANTHER" id="PTHR35603:SF1">
    <property type="entry name" value="OUTER MEMBRANE LIPOPROTEIN SLYB"/>
    <property type="match status" value="1"/>
</dbReference>
<evidence type="ECO:0000313" key="7">
    <source>
        <dbReference type="RefSeq" id="WP_051378212.1"/>
    </source>
</evidence>
<protein>
    <submittedName>
        <fullName evidence="7">Glycine zipper 2TM domain-containing protein</fullName>
    </submittedName>
</protein>
<evidence type="ECO:0000256" key="4">
    <source>
        <dbReference type="ARBA" id="ARBA00023139"/>
    </source>
</evidence>
<name>A0A8B6X8C1_9BURK</name>
<keyword evidence="5" id="KW-0449">Lipoprotein</keyword>
<sequence length="141" mass="13622">MAVGALGGCASPRTSASVYDANTVGREQTVRMGTIESVRSVTIDKGNTGVGVAGGAIAGGVAGGAVGGGRGSVLTTIGGAILGGLAGQAIEGSASNQQGLELTVKLDNGDMRVVVQAADETFAPGDRVRLLSGAGGTRVTH</sequence>
<keyword evidence="3" id="KW-0472">Membrane</keyword>
<evidence type="ECO:0000313" key="6">
    <source>
        <dbReference type="Proteomes" id="UP000675920"/>
    </source>
</evidence>
<dbReference type="InterPro" id="IPR051407">
    <property type="entry name" value="Bact_OM_lipoprot/Surf_antigen"/>
</dbReference>
<comment type="subcellular location">
    <subcellularLocation>
        <location evidence="1">Cell outer membrane</location>
        <topology evidence="1">Lipid-anchor</topology>
    </subcellularLocation>
</comment>
<reference evidence="7" key="2">
    <citation type="journal article" date="2005" name="Proc. Natl. Acad. Sci. U.S.A.">
        <title>Transmembrane glycine zippers: physiological and pathological roles in membrane proteins.</title>
        <authorList>
            <person name="Kim S."/>
            <person name="Jeon T.J."/>
            <person name="Oberai A."/>
            <person name="Yang D."/>
            <person name="Schmidt J.J."/>
            <person name="Bowie J.U."/>
        </authorList>
    </citation>
    <scope>NUCLEOTIDE SEQUENCE</scope>
</reference>
<keyword evidence="6" id="KW-1185">Reference proteome</keyword>
<keyword evidence="4" id="KW-0564">Palmitate</keyword>
<reference evidence="7" key="1">
    <citation type="journal article" date="1988" name="J. Bacteriol.">
        <title>Expression of the gene encoding the 17-kilodalton antigen from Rickettsia rickettsii: transcription and posttranslational modification.</title>
        <authorList>
            <person name="Anderson B.E."/>
            <person name="Baumstark B.R."/>
            <person name="Bellini W.J."/>
        </authorList>
    </citation>
    <scope>NUCLEOTIDE SEQUENCE</scope>
</reference>
<dbReference type="AlphaFoldDB" id="A0A8B6X8C1"/>
<keyword evidence="2" id="KW-0732">Signal</keyword>
<accession>A0A8B6X8C1</accession>
<evidence type="ECO:0000256" key="5">
    <source>
        <dbReference type="ARBA" id="ARBA00023288"/>
    </source>
</evidence>
<dbReference type="OrthoDB" id="5298161at2"/>